<reference evidence="8" key="2">
    <citation type="submission" date="2025-08" db="UniProtKB">
        <authorList>
            <consortium name="RefSeq"/>
        </authorList>
    </citation>
    <scope>IDENTIFICATION</scope>
</reference>
<evidence type="ECO:0000256" key="5">
    <source>
        <dbReference type="ARBA" id="ARBA00030643"/>
    </source>
</evidence>
<accession>A0AB32W9Y3</accession>
<feature type="domain" description="Peptide methionine sulphoxide reductase MsrA" evidence="6">
    <location>
        <begin position="68"/>
        <end position="213"/>
    </location>
</feature>
<evidence type="ECO:0000256" key="3">
    <source>
        <dbReference type="ARBA" id="ARBA00023002"/>
    </source>
</evidence>
<keyword evidence="3" id="KW-0560">Oxidoreductase</keyword>
<dbReference type="PANTHER" id="PTHR42799">
    <property type="entry name" value="MITOCHONDRIAL PEPTIDE METHIONINE SULFOXIDE REDUCTASE"/>
    <property type="match status" value="1"/>
</dbReference>
<dbReference type="EC" id="1.8.4.11" evidence="2"/>
<dbReference type="Gramene" id="Tc04v2_t010630.2">
    <property type="protein sequence ID" value="Tc04v2_p010630.2"/>
    <property type="gene ID" value="Tc04v2_g010630"/>
</dbReference>
<dbReference type="InterPro" id="IPR050162">
    <property type="entry name" value="MsrA_MetSO_reductase"/>
</dbReference>
<protein>
    <recommendedName>
        <fullName evidence="2">peptide-methionine (S)-S-oxide reductase</fullName>
        <ecNumber evidence="2">1.8.4.11</ecNumber>
    </recommendedName>
    <alternativeName>
        <fullName evidence="5">Peptide-methionine (S)-S-oxide reductase</fullName>
    </alternativeName>
    <alternativeName>
        <fullName evidence="4">Protein-methionine-S-oxide reductase</fullName>
    </alternativeName>
</protein>
<evidence type="ECO:0000256" key="4">
    <source>
        <dbReference type="ARBA" id="ARBA00030273"/>
    </source>
</evidence>
<dbReference type="PANTHER" id="PTHR42799:SF26">
    <property type="entry name" value="PEPTIDE-METHIONINE (S)-S-OXIDE REDUCTASE"/>
    <property type="match status" value="1"/>
</dbReference>
<reference evidence="7" key="1">
    <citation type="journal article" date="1997" name="Nucleic Acids Res.">
        <title>tRNAscan-SE: a program for improved detection of transfer RNA genes in genomic sequence.</title>
        <authorList>
            <person name="Lowe T.M."/>
            <person name="Eddy S.R."/>
        </authorList>
    </citation>
    <scope>NUCLEOTIDE SEQUENCE [LARGE SCALE GENOMIC DNA]</scope>
    <source>
        <strain evidence="7">r\B97-61/B2</strain>
    </source>
</reference>
<dbReference type="KEGG" id="tcc:18602009"/>
<dbReference type="Gene3D" id="3.30.1060.10">
    <property type="entry name" value="Peptide methionine sulphoxide reductase MsrA"/>
    <property type="match status" value="1"/>
</dbReference>
<evidence type="ECO:0000313" key="8">
    <source>
        <dbReference type="RefSeq" id="XP_017974881.1"/>
    </source>
</evidence>
<dbReference type="AlphaFoldDB" id="A0AB32W9Y3"/>
<gene>
    <name evidence="8" type="primary">LOC18602009</name>
</gene>
<dbReference type="InterPro" id="IPR002569">
    <property type="entry name" value="Met_Sox_Rdtase_MsrA_dom"/>
</dbReference>
<evidence type="ECO:0000313" key="7">
    <source>
        <dbReference type="Proteomes" id="UP000694886"/>
    </source>
</evidence>
<dbReference type="NCBIfam" id="TIGR00401">
    <property type="entry name" value="msrA"/>
    <property type="match status" value="1"/>
</dbReference>
<dbReference type="SUPFAM" id="SSF55068">
    <property type="entry name" value="Peptide methionine sulfoxide reductase"/>
    <property type="match status" value="1"/>
</dbReference>
<organism evidence="7 8">
    <name type="scientific">Theobroma cacao</name>
    <name type="common">Cacao</name>
    <name type="synonym">Cocoa</name>
    <dbReference type="NCBI Taxonomy" id="3641"/>
    <lineage>
        <taxon>Eukaryota</taxon>
        <taxon>Viridiplantae</taxon>
        <taxon>Streptophyta</taxon>
        <taxon>Embryophyta</taxon>
        <taxon>Tracheophyta</taxon>
        <taxon>Spermatophyta</taxon>
        <taxon>Magnoliopsida</taxon>
        <taxon>eudicotyledons</taxon>
        <taxon>Gunneridae</taxon>
        <taxon>Pentapetalae</taxon>
        <taxon>rosids</taxon>
        <taxon>malvids</taxon>
        <taxon>Malvales</taxon>
        <taxon>Malvaceae</taxon>
        <taxon>Byttnerioideae</taxon>
        <taxon>Theobroma</taxon>
    </lineage>
</organism>
<name>A0AB32W9Y3_THECC</name>
<dbReference type="HAMAP" id="MF_01401">
    <property type="entry name" value="MsrA"/>
    <property type="match status" value="1"/>
</dbReference>
<evidence type="ECO:0000256" key="1">
    <source>
        <dbReference type="ARBA" id="ARBA00005591"/>
    </source>
</evidence>
<dbReference type="RefSeq" id="XP_017974881.1">
    <property type="nucleotide sequence ID" value="XM_018119392.1"/>
</dbReference>
<sequence length="276" mass="31340">MYQLLPQFNAPQDSNLPIPEISSDPAATIPSECLREAVFAGGLPLSLPDLPVYMKSLTCICLLMHKLAGSFWGLEAGFGRVNGVIKTATGYCGGTLKKPSFREVCEGKTGHTEAVKIMYDKRKVSFRSLCDIFWEIHDCTNKDYLKFGLSTHLRSAIFYSMEEERKQAQESRIRRQMKLNRRIVSKALPIEYDFCMAENKHQKYYLQNNYRLCESLNLRSTEQFVESTIACKLNGILAMEARSSIEKLTTFLQTNETMAEETKLVCKEIIEGSKGK</sequence>
<comment type="similarity">
    <text evidence="1">Belongs to the MsrA Met sulfoxide reductase family.</text>
</comment>
<dbReference type="GO" id="GO:0008113">
    <property type="term" value="F:peptide-methionine (S)-S-oxide reductase activity"/>
    <property type="evidence" value="ECO:0007669"/>
    <property type="project" value="UniProtKB-EC"/>
</dbReference>
<evidence type="ECO:0000259" key="6">
    <source>
        <dbReference type="Pfam" id="PF01625"/>
    </source>
</evidence>
<dbReference type="GeneID" id="18602009"/>
<dbReference type="Proteomes" id="UP000694886">
    <property type="component" value="Chromosome 4"/>
</dbReference>
<evidence type="ECO:0000256" key="2">
    <source>
        <dbReference type="ARBA" id="ARBA00012502"/>
    </source>
</evidence>
<proteinExistence type="inferred from homology"/>
<dbReference type="InterPro" id="IPR036509">
    <property type="entry name" value="Met_Sox_Rdtase_MsrA_sf"/>
</dbReference>
<dbReference type="Pfam" id="PF01625">
    <property type="entry name" value="PMSR"/>
    <property type="match status" value="1"/>
</dbReference>